<comment type="caution">
    <text evidence="2">The sequence shown here is derived from an EMBL/GenBank/DDBJ whole genome shotgun (WGS) entry which is preliminary data.</text>
</comment>
<gene>
    <name evidence="2" type="ORF">CEJ86_19690</name>
</gene>
<name>A0A2J0Z0C6_RHIML</name>
<evidence type="ECO:0000313" key="2">
    <source>
        <dbReference type="EMBL" id="PJR13965.1"/>
    </source>
</evidence>
<accession>A0A2J0Z0C6</accession>
<sequence length="134" mass="14313">MSKKTEQFNVTVKVGKKSYAPGEPVPVGTGGITAEEAENFRKNFGAFTAGPDATAAAPVPSVDLDRLREAIEKLSAGNDRLSADNDRLTAERDSAVGDREVLLKQNEQLETDNATLAAEVTKLQAEIEKLTAPK</sequence>
<dbReference type="AlphaFoldDB" id="A0A2J0Z0C6"/>
<evidence type="ECO:0000256" key="1">
    <source>
        <dbReference type="SAM" id="Coils"/>
    </source>
</evidence>
<reference evidence="2 3" key="1">
    <citation type="submission" date="2017-06" db="EMBL/GenBank/DDBJ databases">
        <title>Ensifer strains isolated from leguminous trees and herbs display diverse denitrification phenotypes with some acting as strong N2O sinks.</title>
        <authorList>
            <person name="Woliy K."/>
            <person name="Mania D."/>
            <person name="Bakken L.R."/>
            <person name="Frostegard A."/>
        </authorList>
    </citation>
    <scope>NUCLEOTIDE SEQUENCE [LARGE SCALE GENOMIC DNA]</scope>
    <source>
        <strain evidence="2 3">AC50a</strain>
    </source>
</reference>
<dbReference type="RefSeq" id="WP_100673023.1">
    <property type="nucleotide sequence ID" value="NZ_NJGD01000008.1"/>
</dbReference>
<evidence type="ECO:0000313" key="3">
    <source>
        <dbReference type="Proteomes" id="UP000231987"/>
    </source>
</evidence>
<keyword evidence="1" id="KW-0175">Coiled coil</keyword>
<protein>
    <submittedName>
        <fullName evidence="2">Uncharacterized protein</fullName>
    </submittedName>
</protein>
<feature type="coiled-coil region" evidence="1">
    <location>
        <begin position="64"/>
        <end position="126"/>
    </location>
</feature>
<dbReference type="Proteomes" id="UP000231987">
    <property type="component" value="Unassembled WGS sequence"/>
</dbReference>
<dbReference type="EMBL" id="NJGD01000008">
    <property type="protein sequence ID" value="PJR13965.1"/>
    <property type="molecule type" value="Genomic_DNA"/>
</dbReference>
<dbReference type="Gene3D" id="1.20.5.340">
    <property type="match status" value="1"/>
</dbReference>
<proteinExistence type="predicted"/>
<organism evidence="2 3">
    <name type="scientific">Rhizobium meliloti</name>
    <name type="common">Ensifer meliloti</name>
    <name type="synonym">Sinorhizobium meliloti</name>
    <dbReference type="NCBI Taxonomy" id="382"/>
    <lineage>
        <taxon>Bacteria</taxon>
        <taxon>Pseudomonadati</taxon>
        <taxon>Pseudomonadota</taxon>
        <taxon>Alphaproteobacteria</taxon>
        <taxon>Hyphomicrobiales</taxon>
        <taxon>Rhizobiaceae</taxon>
        <taxon>Sinorhizobium/Ensifer group</taxon>
        <taxon>Sinorhizobium</taxon>
    </lineage>
</organism>